<reference evidence="2" key="1">
    <citation type="journal article" date="2013" name="G3 (Bethesda)">
        <title>Comparative genomics of a plant-pathogenic fungus, Pyrenophora tritici-repentis, reveals transduplication and the impact of repeat elements on pathogenicity and population divergence.</title>
        <authorList>
            <person name="Manning V.A."/>
            <person name="Pandelova I."/>
            <person name="Dhillon B."/>
            <person name="Wilhelm L.J."/>
            <person name="Goodwin S.B."/>
            <person name="Berlin A.M."/>
            <person name="Figueroa M."/>
            <person name="Freitag M."/>
            <person name="Hane J.K."/>
            <person name="Henrissat B."/>
            <person name="Holman W.H."/>
            <person name="Kodira C.D."/>
            <person name="Martin J."/>
            <person name="Oliver R.P."/>
            <person name="Robbertse B."/>
            <person name="Schackwitz W."/>
            <person name="Schwartz D.C."/>
            <person name="Spatafora J.W."/>
            <person name="Turgeon B.G."/>
            <person name="Yandava C."/>
            <person name="Young S."/>
            <person name="Zhou S."/>
            <person name="Zeng Q."/>
            <person name="Grigoriev I.V."/>
            <person name="Ma L.-J."/>
            <person name="Ciuffetti L.M."/>
        </authorList>
    </citation>
    <scope>NUCLEOTIDE SEQUENCE [LARGE SCALE GENOMIC DNA]</scope>
    <source>
        <strain evidence="2">Pt-1C-BFP</strain>
    </source>
</reference>
<organism evidence="1 2">
    <name type="scientific">Pyrenophora tritici-repentis (strain Pt-1C-BFP)</name>
    <name type="common">Wheat tan spot fungus</name>
    <name type="synonym">Drechslera tritici-repentis</name>
    <dbReference type="NCBI Taxonomy" id="426418"/>
    <lineage>
        <taxon>Eukaryota</taxon>
        <taxon>Fungi</taxon>
        <taxon>Dikarya</taxon>
        <taxon>Ascomycota</taxon>
        <taxon>Pezizomycotina</taxon>
        <taxon>Dothideomycetes</taxon>
        <taxon>Pleosporomycetidae</taxon>
        <taxon>Pleosporales</taxon>
        <taxon>Pleosporineae</taxon>
        <taxon>Pleosporaceae</taxon>
        <taxon>Pyrenophora</taxon>
    </lineage>
</organism>
<dbReference type="InParanoid" id="B2WNW3"/>
<dbReference type="Proteomes" id="UP000001471">
    <property type="component" value="Unassembled WGS sequence"/>
</dbReference>
<evidence type="ECO:0000313" key="2">
    <source>
        <dbReference type="Proteomes" id="UP000001471"/>
    </source>
</evidence>
<sequence length="52" mass="5580">MEEAEHKDALVVAGTEVLAALLAGMMMARVTAGFKGGVKEDKEEREDDIMSV</sequence>
<dbReference type="EMBL" id="DS231632">
    <property type="protein sequence ID" value="EDU44723.1"/>
    <property type="molecule type" value="Genomic_DNA"/>
</dbReference>
<proteinExistence type="predicted"/>
<evidence type="ECO:0000313" key="1">
    <source>
        <dbReference type="EMBL" id="EDU44723.1"/>
    </source>
</evidence>
<gene>
    <name evidence="1" type="ORF">PTRG_11673</name>
</gene>
<name>B2WNW3_PYRTR</name>
<protein>
    <submittedName>
        <fullName evidence="1">Uncharacterized protein</fullName>
    </submittedName>
</protein>
<dbReference type="AlphaFoldDB" id="B2WNW3"/>
<accession>B2WNW3</accession>
<dbReference type="HOGENOM" id="CLU_3088343_0_0_1"/>